<proteinExistence type="predicted"/>
<evidence type="ECO:0000256" key="1">
    <source>
        <dbReference type="SAM" id="MobiDB-lite"/>
    </source>
</evidence>
<dbReference type="AlphaFoldDB" id="A0AAW1BBS9"/>
<dbReference type="Proteomes" id="UP001474421">
    <property type="component" value="Unassembled WGS sequence"/>
</dbReference>
<feature type="region of interest" description="Disordered" evidence="1">
    <location>
        <begin position="1"/>
        <end position="73"/>
    </location>
</feature>
<dbReference type="Pfam" id="PF08399">
    <property type="entry name" value="VWA_N"/>
    <property type="match status" value="1"/>
</dbReference>
<evidence type="ECO:0000313" key="3">
    <source>
        <dbReference type="EMBL" id="KAK9399412.1"/>
    </source>
</evidence>
<comment type="caution">
    <text evidence="3">The sequence shown here is derived from an EMBL/GenBank/DDBJ whole genome shotgun (WGS) entry which is preliminary data.</text>
</comment>
<keyword evidence="4" id="KW-1185">Reference proteome</keyword>
<name>A0AAW1BBS9_CROAD</name>
<dbReference type="EMBL" id="JAOTOJ010000006">
    <property type="protein sequence ID" value="KAK9399412.1"/>
    <property type="molecule type" value="Genomic_DNA"/>
</dbReference>
<organism evidence="3 4">
    <name type="scientific">Crotalus adamanteus</name>
    <name type="common">Eastern diamondback rattlesnake</name>
    <dbReference type="NCBI Taxonomy" id="8729"/>
    <lineage>
        <taxon>Eukaryota</taxon>
        <taxon>Metazoa</taxon>
        <taxon>Chordata</taxon>
        <taxon>Craniata</taxon>
        <taxon>Vertebrata</taxon>
        <taxon>Euteleostomi</taxon>
        <taxon>Lepidosauria</taxon>
        <taxon>Squamata</taxon>
        <taxon>Bifurcata</taxon>
        <taxon>Unidentata</taxon>
        <taxon>Episquamata</taxon>
        <taxon>Toxicofera</taxon>
        <taxon>Serpentes</taxon>
        <taxon>Colubroidea</taxon>
        <taxon>Viperidae</taxon>
        <taxon>Crotalinae</taxon>
        <taxon>Crotalus</taxon>
    </lineage>
</organism>
<dbReference type="InterPro" id="IPR013608">
    <property type="entry name" value="VWA_N"/>
</dbReference>
<sequence>MEGRKERRNGRKDGRKEGKKEGRKEGRRKEGRKEGRKKEGREGGKKEGRREEGRKKGRGGEEDRWIPIKEGSEERLAEAAEKFQKEHQWQDEFATNDIVYYNAKEDLNDSGRSENETGSQRIKPLFEEDPLFGRQTSYQHAAVHIPTDIYDGSHRIWRIIL</sequence>
<feature type="domain" description="VWA N-terminal" evidence="2">
    <location>
        <begin position="80"/>
        <end position="157"/>
    </location>
</feature>
<evidence type="ECO:0000259" key="2">
    <source>
        <dbReference type="Pfam" id="PF08399"/>
    </source>
</evidence>
<accession>A0AAW1BBS9</accession>
<reference evidence="3 4" key="1">
    <citation type="journal article" date="2024" name="Proc. Natl. Acad. Sci. U.S.A.">
        <title>The genetic regulatory architecture and epigenomic basis for age-related changes in rattlesnake venom.</title>
        <authorList>
            <person name="Hogan M.P."/>
            <person name="Holding M.L."/>
            <person name="Nystrom G.S."/>
            <person name="Colston T.J."/>
            <person name="Bartlett D.A."/>
            <person name="Mason A.J."/>
            <person name="Ellsworth S.A."/>
            <person name="Rautsaw R.M."/>
            <person name="Lawrence K.C."/>
            <person name="Strickland J.L."/>
            <person name="He B."/>
            <person name="Fraser P."/>
            <person name="Margres M.J."/>
            <person name="Gilbert D.M."/>
            <person name="Gibbs H.L."/>
            <person name="Parkinson C.L."/>
            <person name="Rokyta D.R."/>
        </authorList>
    </citation>
    <scope>NUCLEOTIDE SEQUENCE [LARGE SCALE GENOMIC DNA]</scope>
    <source>
        <strain evidence="3">DRR0105</strain>
    </source>
</reference>
<evidence type="ECO:0000313" key="4">
    <source>
        <dbReference type="Proteomes" id="UP001474421"/>
    </source>
</evidence>
<protein>
    <submittedName>
        <fullName evidence="3">Voltage-dependent calcium channel subunit alpha-2/delta-1</fullName>
    </submittedName>
</protein>
<gene>
    <name evidence="3" type="ORF">NXF25_012431</name>
</gene>